<dbReference type="EMBL" id="RGET01000002">
    <property type="protein sequence ID" value="NBN87521.1"/>
    <property type="molecule type" value="Genomic_DNA"/>
</dbReference>
<organism evidence="1 2">
    <name type="scientific">Candidatus Fonsibacter lacus</name>
    <dbReference type="NCBI Taxonomy" id="2576439"/>
    <lineage>
        <taxon>Bacteria</taxon>
        <taxon>Pseudomonadati</taxon>
        <taxon>Pseudomonadota</taxon>
        <taxon>Alphaproteobacteria</taxon>
        <taxon>Candidatus Pelagibacterales</taxon>
        <taxon>Candidatus Pelagibacterales incertae sedis</taxon>
        <taxon>Candidatus Fonsibacter</taxon>
    </lineage>
</organism>
<proteinExistence type="predicted"/>
<sequence length="76" mass="8855">QVLLDLLDQLVEAGEAEEQMEWDDCKITRRSRKSFVYPEHIVEQRQQLKAAEQLSVALGEAEVTIKHFWELRSSAK</sequence>
<dbReference type="AlphaFoldDB" id="A0A964V216"/>
<comment type="caution">
    <text evidence="1">The sequence shown here is derived from an EMBL/GenBank/DDBJ whole genome shotgun (WGS) entry which is preliminary data.</text>
</comment>
<protein>
    <submittedName>
        <fullName evidence="1">Uncharacterized protein</fullName>
    </submittedName>
</protein>
<gene>
    <name evidence="1" type="ORF">EBV32_00275</name>
</gene>
<name>A0A964V216_9PROT</name>
<evidence type="ECO:0000313" key="2">
    <source>
        <dbReference type="Proteomes" id="UP000713222"/>
    </source>
</evidence>
<feature type="non-terminal residue" evidence="1">
    <location>
        <position position="1"/>
    </location>
</feature>
<reference evidence="1" key="1">
    <citation type="submission" date="2018-10" db="EMBL/GenBank/DDBJ databases">
        <title>Iterative Subtractive Binning of Freshwater Chronoseries Metagenomes Recovers Nearly Complete Genomes from over Four Hundred Novel Species.</title>
        <authorList>
            <person name="Rodriguez-R L.M."/>
            <person name="Tsementzi D."/>
            <person name="Luo C."/>
            <person name="Konstantinidis K.T."/>
        </authorList>
    </citation>
    <scope>NUCLEOTIDE SEQUENCE</scope>
    <source>
        <strain evidence="1">WB7_6_001</strain>
    </source>
</reference>
<evidence type="ECO:0000313" key="1">
    <source>
        <dbReference type="EMBL" id="NBN87521.1"/>
    </source>
</evidence>
<dbReference type="Proteomes" id="UP000713222">
    <property type="component" value="Unassembled WGS sequence"/>
</dbReference>
<accession>A0A964V216</accession>